<dbReference type="Proteomes" id="UP000013827">
    <property type="component" value="Unassembled WGS sequence"/>
</dbReference>
<accession>A0A0D3J2Z5</accession>
<dbReference type="GeneID" id="17263909"/>
<feature type="region of interest" description="Disordered" evidence="1">
    <location>
        <begin position="363"/>
        <end position="389"/>
    </location>
</feature>
<dbReference type="AlphaFoldDB" id="A0A0D3J2Z5"/>
<dbReference type="KEGG" id="ehx:EMIHUDRAFT_451351"/>
<dbReference type="RefSeq" id="XP_005770309.1">
    <property type="nucleotide sequence ID" value="XM_005770252.1"/>
</dbReference>
<sequence length="771" mass="84129">MSSVEHSRLHMGGGHAPAEWSYDAGGLRGWSYYIRAFNLLREQPSMEIGWGQWSKPGGHSEDILEVCGLHPGGFVCDPCEACESTGTCSDPVTGDPAPISGGCQDPIREDPTLANCGHPTDYEATESCAFWECGEDSKGGVRGSIEGGMGYWMYTLETPHVKWMLPGATNANYEVFGGTFLNDRPQPCTVLGGAVRVSNRLLVPNDFVTFAGGDDTDGFFGYMLTKSPLGKRSATDAANYWTIVIDAANFAGPVMYTAAWFWDSRINWHPKSISWSDPRVNIGYVAQGFEGSIGAFTARQGGSQYWRTTRWSMPRDRFGPSSSPNTSTLFTGHSQFATDWAVDALEPMLSGTGPVGERTHTFVQQRSAESRTRPDCNAPPEGEGGMSVWDDQEDSEVTWSGFGIGSAYDQTKSEAAHCASTLSLDPSNAALSCDQRRCEAAAFLQGGLGNSDPPVVISADAVPPEVKAQFDEAAFQPTKMNEGTFLGPPAETEQACFDKPASDTMYCTFTASKAWIGWRWYRFVDQPELYMVFESLPDDGTRQAARDYMQARIERLHRQQEADSTGGWFSPPQGDAALPAEKVSIDPALLLTPPTGFEYGYVPIAVYQKPRVKPAECDVEVNAVGPRPVPHPDGYWDDCTSPSGIENPNCHRPDGGYDVETCSANAESRAPFNYPGRIYGYWPGGSQDDRVPYDEHEVRCCSDTRIDGWKKRGSNCPWTESDDGMGGCHHEETLSEAEEVCADAGARLCSKQELKSDCAILAVLLDGLLFM</sequence>
<reference evidence="2" key="2">
    <citation type="submission" date="2024-10" db="UniProtKB">
        <authorList>
            <consortium name="EnsemblProtists"/>
        </authorList>
    </citation>
    <scope>IDENTIFICATION</scope>
</reference>
<keyword evidence="3" id="KW-1185">Reference proteome</keyword>
<reference evidence="3" key="1">
    <citation type="journal article" date="2013" name="Nature">
        <title>Pan genome of the phytoplankton Emiliania underpins its global distribution.</title>
        <authorList>
            <person name="Read B.A."/>
            <person name="Kegel J."/>
            <person name="Klute M.J."/>
            <person name="Kuo A."/>
            <person name="Lefebvre S.C."/>
            <person name="Maumus F."/>
            <person name="Mayer C."/>
            <person name="Miller J."/>
            <person name="Monier A."/>
            <person name="Salamov A."/>
            <person name="Young J."/>
            <person name="Aguilar M."/>
            <person name="Claverie J.M."/>
            <person name="Frickenhaus S."/>
            <person name="Gonzalez K."/>
            <person name="Herman E.K."/>
            <person name="Lin Y.C."/>
            <person name="Napier J."/>
            <person name="Ogata H."/>
            <person name="Sarno A.F."/>
            <person name="Shmutz J."/>
            <person name="Schroeder D."/>
            <person name="de Vargas C."/>
            <person name="Verret F."/>
            <person name="von Dassow P."/>
            <person name="Valentin K."/>
            <person name="Van de Peer Y."/>
            <person name="Wheeler G."/>
            <person name="Dacks J.B."/>
            <person name="Delwiche C.F."/>
            <person name="Dyhrman S.T."/>
            <person name="Glockner G."/>
            <person name="John U."/>
            <person name="Richards T."/>
            <person name="Worden A.Z."/>
            <person name="Zhang X."/>
            <person name="Grigoriev I.V."/>
            <person name="Allen A.E."/>
            <person name="Bidle K."/>
            <person name="Borodovsky M."/>
            <person name="Bowler C."/>
            <person name="Brownlee C."/>
            <person name="Cock J.M."/>
            <person name="Elias M."/>
            <person name="Gladyshev V.N."/>
            <person name="Groth M."/>
            <person name="Guda C."/>
            <person name="Hadaegh A."/>
            <person name="Iglesias-Rodriguez M.D."/>
            <person name="Jenkins J."/>
            <person name="Jones B.M."/>
            <person name="Lawson T."/>
            <person name="Leese F."/>
            <person name="Lindquist E."/>
            <person name="Lobanov A."/>
            <person name="Lomsadze A."/>
            <person name="Malik S.B."/>
            <person name="Marsh M.E."/>
            <person name="Mackinder L."/>
            <person name="Mock T."/>
            <person name="Mueller-Roeber B."/>
            <person name="Pagarete A."/>
            <person name="Parker M."/>
            <person name="Probert I."/>
            <person name="Quesneville H."/>
            <person name="Raines C."/>
            <person name="Rensing S.A."/>
            <person name="Riano-Pachon D.M."/>
            <person name="Richier S."/>
            <person name="Rokitta S."/>
            <person name="Shiraiwa Y."/>
            <person name="Soanes D.M."/>
            <person name="van der Giezen M."/>
            <person name="Wahlund T.M."/>
            <person name="Williams B."/>
            <person name="Wilson W."/>
            <person name="Wolfe G."/>
            <person name="Wurch L.L."/>
        </authorList>
    </citation>
    <scope>NUCLEOTIDE SEQUENCE</scope>
</reference>
<dbReference type="PaxDb" id="2903-EOD17880"/>
<evidence type="ECO:0000313" key="2">
    <source>
        <dbReference type="EnsemblProtists" id="EOD17880"/>
    </source>
</evidence>
<proteinExistence type="predicted"/>
<evidence type="ECO:0000313" key="3">
    <source>
        <dbReference type="Proteomes" id="UP000013827"/>
    </source>
</evidence>
<dbReference type="HOGENOM" id="CLU_396623_0_0_1"/>
<protein>
    <submittedName>
        <fullName evidence="2">Uncharacterized protein</fullName>
    </submittedName>
</protein>
<name>A0A0D3J2Z5_EMIH1</name>
<organism evidence="2 3">
    <name type="scientific">Emiliania huxleyi (strain CCMP1516)</name>
    <dbReference type="NCBI Taxonomy" id="280463"/>
    <lineage>
        <taxon>Eukaryota</taxon>
        <taxon>Haptista</taxon>
        <taxon>Haptophyta</taxon>
        <taxon>Prymnesiophyceae</taxon>
        <taxon>Isochrysidales</taxon>
        <taxon>Noelaerhabdaceae</taxon>
        <taxon>Emiliania</taxon>
    </lineage>
</organism>
<dbReference type="EnsemblProtists" id="EOD17880">
    <property type="protein sequence ID" value="EOD17880"/>
    <property type="gene ID" value="EMIHUDRAFT_451351"/>
</dbReference>
<evidence type="ECO:0000256" key="1">
    <source>
        <dbReference type="SAM" id="MobiDB-lite"/>
    </source>
</evidence>